<reference evidence="1" key="2">
    <citation type="journal article" date="2015" name="Data Brief">
        <title>Shoot transcriptome of the giant reed, Arundo donax.</title>
        <authorList>
            <person name="Barrero R.A."/>
            <person name="Guerrero F.D."/>
            <person name="Moolhuijzen P."/>
            <person name="Goolsby J.A."/>
            <person name="Tidwell J."/>
            <person name="Bellgard S.E."/>
            <person name="Bellgard M.I."/>
        </authorList>
    </citation>
    <scope>NUCLEOTIDE SEQUENCE</scope>
    <source>
        <tissue evidence="1">Shoot tissue taken approximately 20 cm above the soil surface</tissue>
    </source>
</reference>
<name>A0A0A8YS45_ARUDO</name>
<dbReference type="AlphaFoldDB" id="A0A0A8YS45"/>
<dbReference type="EMBL" id="GBRH01272698">
    <property type="protein sequence ID" value="JAD25197.1"/>
    <property type="molecule type" value="Transcribed_RNA"/>
</dbReference>
<evidence type="ECO:0000313" key="1">
    <source>
        <dbReference type="EMBL" id="JAD25197.1"/>
    </source>
</evidence>
<organism evidence="1">
    <name type="scientific">Arundo donax</name>
    <name type="common">Giant reed</name>
    <name type="synonym">Donax arundinaceus</name>
    <dbReference type="NCBI Taxonomy" id="35708"/>
    <lineage>
        <taxon>Eukaryota</taxon>
        <taxon>Viridiplantae</taxon>
        <taxon>Streptophyta</taxon>
        <taxon>Embryophyta</taxon>
        <taxon>Tracheophyta</taxon>
        <taxon>Spermatophyta</taxon>
        <taxon>Magnoliopsida</taxon>
        <taxon>Liliopsida</taxon>
        <taxon>Poales</taxon>
        <taxon>Poaceae</taxon>
        <taxon>PACMAD clade</taxon>
        <taxon>Arundinoideae</taxon>
        <taxon>Arundineae</taxon>
        <taxon>Arundo</taxon>
    </lineage>
</organism>
<reference evidence="1" key="1">
    <citation type="submission" date="2014-09" db="EMBL/GenBank/DDBJ databases">
        <authorList>
            <person name="Magalhaes I.L.F."/>
            <person name="Oliveira U."/>
            <person name="Santos F.R."/>
            <person name="Vidigal T.H.D.A."/>
            <person name="Brescovit A.D."/>
            <person name="Santos A.J."/>
        </authorList>
    </citation>
    <scope>NUCLEOTIDE SEQUENCE</scope>
    <source>
        <tissue evidence="1">Shoot tissue taken approximately 20 cm above the soil surface</tissue>
    </source>
</reference>
<accession>A0A0A8YS45</accession>
<protein>
    <submittedName>
        <fullName evidence="1">Uncharacterized protein</fullName>
    </submittedName>
</protein>
<sequence>MVGWFILDHLTINRPSNHKRTNIF</sequence>
<proteinExistence type="predicted"/>